<name>A0A9P1FQD7_9DINO</name>
<dbReference type="EMBL" id="CAMXCT010000896">
    <property type="protein sequence ID" value="CAI3984543.1"/>
    <property type="molecule type" value="Genomic_DNA"/>
</dbReference>
<evidence type="ECO:0000256" key="1">
    <source>
        <dbReference type="SAM" id="MobiDB-lite"/>
    </source>
</evidence>
<dbReference type="Proteomes" id="UP001152797">
    <property type="component" value="Unassembled WGS sequence"/>
</dbReference>
<dbReference type="EMBL" id="CAMXCT030000896">
    <property type="protein sequence ID" value="CAL4771855.1"/>
    <property type="molecule type" value="Genomic_DNA"/>
</dbReference>
<feature type="compositionally biased region" description="Low complexity" evidence="1">
    <location>
        <begin position="289"/>
        <end position="300"/>
    </location>
</feature>
<protein>
    <submittedName>
        <fullName evidence="3">Pyridoxal 5'-phosphate synthase (Glutamine hydrolyzing)</fullName>
    </submittedName>
</protein>
<evidence type="ECO:0000313" key="2">
    <source>
        <dbReference type="EMBL" id="CAI3984543.1"/>
    </source>
</evidence>
<reference evidence="2" key="1">
    <citation type="submission" date="2022-10" db="EMBL/GenBank/DDBJ databases">
        <authorList>
            <person name="Chen Y."/>
            <person name="Dougan E. K."/>
            <person name="Chan C."/>
            <person name="Rhodes N."/>
            <person name="Thang M."/>
        </authorList>
    </citation>
    <scope>NUCLEOTIDE SEQUENCE</scope>
</reference>
<evidence type="ECO:0000313" key="4">
    <source>
        <dbReference type="Proteomes" id="UP001152797"/>
    </source>
</evidence>
<accession>A0A9P1FQD7</accession>
<dbReference type="EMBL" id="CAMXCT020000896">
    <property type="protein sequence ID" value="CAL1137918.1"/>
    <property type="molecule type" value="Genomic_DNA"/>
</dbReference>
<reference evidence="3 4" key="2">
    <citation type="submission" date="2024-05" db="EMBL/GenBank/DDBJ databases">
        <authorList>
            <person name="Chen Y."/>
            <person name="Shah S."/>
            <person name="Dougan E. K."/>
            <person name="Thang M."/>
            <person name="Chan C."/>
        </authorList>
    </citation>
    <scope>NUCLEOTIDE SEQUENCE [LARGE SCALE GENOMIC DNA]</scope>
</reference>
<feature type="compositionally biased region" description="Basic residues" evidence="1">
    <location>
        <begin position="418"/>
        <end position="432"/>
    </location>
</feature>
<organism evidence="2">
    <name type="scientific">Cladocopium goreaui</name>
    <dbReference type="NCBI Taxonomy" id="2562237"/>
    <lineage>
        <taxon>Eukaryota</taxon>
        <taxon>Sar</taxon>
        <taxon>Alveolata</taxon>
        <taxon>Dinophyceae</taxon>
        <taxon>Suessiales</taxon>
        <taxon>Symbiodiniaceae</taxon>
        <taxon>Cladocopium</taxon>
    </lineage>
</organism>
<proteinExistence type="predicted"/>
<comment type="caution">
    <text evidence="2">The sequence shown here is derived from an EMBL/GenBank/DDBJ whole genome shotgun (WGS) entry which is preliminary data.</text>
</comment>
<dbReference type="AlphaFoldDB" id="A0A9P1FQD7"/>
<feature type="region of interest" description="Disordered" evidence="1">
    <location>
        <begin position="284"/>
        <end position="363"/>
    </location>
</feature>
<gene>
    <name evidence="2" type="ORF">C1SCF055_LOCUS12071</name>
</gene>
<feature type="region of interest" description="Disordered" evidence="1">
    <location>
        <begin position="402"/>
        <end position="473"/>
    </location>
</feature>
<evidence type="ECO:0000313" key="3">
    <source>
        <dbReference type="EMBL" id="CAL4771855.1"/>
    </source>
</evidence>
<keyword evidence="4" id="KW-1185">Reference proteome</keyword>
<sequence>MAPKDAAVSSYVDNLLTRVVTGRRPAEDAARQYVNRLVAKALTQKTIEGSAREVAAACAHEAVKGYVMKAKALAKAEAEKAEKAEKKIETQDSGVEEKALAAGCARVAVARWVQAAEKAKEASKEASTNQGAEREAAAAAKIAVGQWISKATETASKEGERKVANACARVAVARFLEKAKQSIHAEGQKEQNFPEAVKRNESKAFERAVEQGDPRQVAAMCARHAVKLYLDQAKETIRRQGTEVSACSAVEQVHSTVVKAASKIAAATQPTIKNLEGMILEEEADPAVSPSGKSPMKPSGTAPKKKRPMPKESKVSPSATAWDSWTAPPSPEQFEADVQAAAKRSKHLPVRIQTNPEEERKRDVELLQKRHQENLQRVRQTQEDLRSEHNRSFLHSLVVSKELPGSNLSRPQLPPKPKPAKGRASSRRGYGKKRNESRRSSSERPRKAEKDGTLEFDTSNTLAEIEADMPRPDLDDPVLRAYLAVYKSTVCKRGDDFDACTRGAGSTCEGMPGEVCDAKRRSKSATNRHSISEKDTSWLQPGLLSWQDKAKAWFWPHKGAVPPMETAVLALLNGNPPPIEVTAKAAAAARRYFAAHPDPVLGWLAISNKKEKGQ</sequence>
<feature type="compositionally biased region" description="Basic and acidic residues" evidence="1">
    <location>
        <begin position="433"/>
        <end position="453"/>
    </location>
</feature>